<dbReference type="GO" id="GO:0051301">
    <property type="term" value="P:cell division"/>
    <property type="evidence" value="ECO:0007669"/>
    <property type="project" value="InterPro"/>
</dbReference>
<dbReference type="GO" id="GO:0015648">
    <property type="term" value="F:lipid-linked peptidoglycan transporter activity"/>
    <property type="evidence" value="ECO:0007669"/>
    <property type="project" value="TreeGrafter"/>
</dbReference>
<evidence type="ECO:0000256" key="6">
    <source>
        <dbReference type="SAM" id="Phobius"/>
    </source>
</evidence>
<dbReference type="Proteomes" id="UP000077339">
    <property type="component" value="Unassembled WGS sequence"/>
</dbReference>
<dbReference type="PANTHER" id="PTHR30474">
    <property type="entry name" value="CELL CYCLE PROTEIN"/>
    <property type="match status" value="1"/>
</dbReference>
<dbReference type="InterPro" id="IPR001182">
    <property type="entry name" value="FtsW/RodA"/>
</dbReference>
<comment type="subcellular location">
    <subcellularLocation>
        <location evidence="1">Membrane</location>
        <topology evidence="1">Multi-pass membrane protein</topology>
    </subcellularLocation>
</comment>
<dbReference type="EMBL" id="JFHK01000005">
    <property type="protein sequence ID" value="OAA31066.1"/>
    <property type="molecule type" value="Genomic_DNA"/>
</dbReference>
<feature type="transmembrane region" description="Helical" evidence="6">
    <location>
        <begin position="248"/>
        <end position="274"/>
    </location>
</feature>
<evidence type="ECO:0000256" key="1">
    <source>
        <dbReference type="ARBA" id="ARBA00004141"/>
    </source>
</evidence>
<feature type="transmembrane region" description="Helical" evidence="6">
    <location>
        <begin position="92"/>
        <end position="115"/>
    </location>
</feature>
<evidence type="ECO:0000256" key="2">
    <source>
        <dbReference type="ARBA" id="ARBA00022692"/>
    </source>
</evidence>
<dbReference type="GO" id="GO:0005886">
    <property type="term" value="C:plasma membrane"/>
    <property type="evidence" value="ECO:0007669"/>
    <property type="project" value="TreeGrafter"/>
</dbReference>
<keyword evidence="2 6" id="KW-0812">Transmembrane</keyword>
<evidence type="ECO:0000256" key="4">
    <source>
        <dbReference type="ARBA" id="ARBA00022989"/>
    </source>
</evidence>
<proteinExistence type="predicted"/>
<keyword evidence="4 6" id="KW-1133">Transmembrane helix</keyword>
<dbReference type="AlphaFoldDB" id="A0A176K1R4"/>
<evidence type="ECO:0000256" key="3">
    <source>
        <dbReference type="ARBA" id="ARBA00022960"/>
    </source>
</evidence>
<feature type="transmembrane region" description="Helical" evidence="6">
    <location>
        <begin position="122"/>
        <end position="139"/>
    </location>
</feature>
<dbReference type="PANTHER" id="PTHR30474:SF1">
    <property type="entry name" value="PEPTIDOGLYCAN GLYCOSYLTRANSFERASE MRDB"/>
    <property type="match status" value="1"/>
</dbReference>
<feature type="transmembrane region" description="Helical" evidence="6">
    <location>
        <begin position="66"/>
        <end position="86"/>
    </location>
</feature>
<sequence length="358" mass="40197">MRKGTDFLLPFNLVALMSYGLLALFSATYGSRYSGLFYRQLFWDVLALSAFFVVSRFSFRFWKTLTVKLLLISFLLLIVVLFLPPVSGSRRWMNLGIASFQPSEVAKFVIVLFLAKLYSESKGGFFAGTAITGLIALLIYREPDLGMTLMILGIWFFITFFSRKFDKWILVVLIMGLVLFPLLMFFGLEEYQMNRIISFMNPEKYASSSAYNTVQAIRAIGSGGFAGKGLLLGVMNRYGFVPEDYTDFIFSVIGEEMGFVGAFTLLVLYAILMLNLWSATKKAPDMFSYLVSVGVMVTFLIHITENIGMNIGLMPVTGIPLPFISYGGSSVMIFSAQLGLVYRVLTKKVEAKFRTSEI</sequence>
<feature type="transmembrane region" description="Helical" evidence="6">
    <location>
        <begin position="7"/>
        <end position="29"/>
    </location>
</feature>
<feature type="transmembrane region" description="Helical" evidence="6">
    <location>
        <begin position="145"/>
        <end position="161"/>
    </location>
</feature>
<keyword evidence="5 6" id="KW-0472">Membrane</keyword>
<keyword evidence="8" id="KW-1185">Reference proteome</keyword>
<evidence type="ECO:0000313" key="7">
    <source>
        <dbReference type="EMBL" id="OAA31066.1"/>
    </source>
</evidence>
<comment type="caution">
    <text evidence="7">The sequence shown here is derived from an EMBL/GenBank/DDBJ whole genome shotgun (WGS) entry which is preliminary data.</text>
</comment>
<feature type="transmembrane region" description="Helical" evidence="6">
    <location>
        <begin position="168"/>
        <end position="188"/>
    </location>
</feature>
<evidence type="ECO:0000313" key="8">
    <source>
        <dbReference type="Proteomes" id="UP000077339"/>
    </source>
</evidence>
<organism evidence="7 8">
    <name type="scientific">Kosmotoga arenicorallina S304</name>
    <dbReference type="NCBI Taxonomy" id="1453497"/>
    <lineage>
        <taxon>Bacteria</taxon>
        <taxon>Thermotogati</taxon>
        <taxon>Thermotogota</taxon>
        <taxon>Thermotogae</taxon>
        <taxon>Kosmotogales</taxon>
        <taxon>Kosmotogaceae</taxon>
        <taxon>Kosmotoga</taxon>
    </lineage>
</organism>
<dbReference type="GO" id="GO:0032153">
    <property type="term" value="C:cell division site"/>
    <property type="evidence" value="ECO:0007669"/>
    <property type="project" value="TreeGrafter"/>
</dbReference>
<accession>A0A176K1R4</accession>
<evidence type="ECO:0000256" key="5">
    <source>
        <dbReference type="ARBA" id="ARBA00023136"/>
    </source>
</evidence>
<gene>
    <name evidence="7" type="ORF">AT15_08815</name>
</gene>
<dbReference type="OrthoDB" id="9812661at2"/>
<dbReference type="RefSeq" id="WP_068346875.1">
    <property type="nucleotide sequence ID" value="NZ_JFHK01000005.1"/>
</dbReference>
<feature type="transmembrane region" description="Helical" evidence="6">
    <location>
        <begin position="286"/>
        <end position="303"/>
    </location>
</feature>
<dbReference type="InterPro" id="IPR018365">
    <property type="entry name" value="Cell_cycle_FtsW-rel_CS"/>
</dbReference>
<feature type="transmembrane region" description="Helical" evidence="6">
    <location>
        <begin position="323"/>
        <end position="345"/>
    </location>
</feature>
<dbReference type="PATRIC" id="fig|1453497.3.peg.1746"/>
<dbReference type="Pfam" id="PF01098">
    <property type="entry name" value="FTSW_RODA_SPOVE"/>
    <property type="match status" value="1"/>
</dbReference>
<name>A0A176K1R4_9BACT</name>
<dbReference type="PROSITE" id="PS00428">
    <property type="entry name" value="FTSW_RODA_SPOVE"/>
    <property type="match status" value="1"/>
</dbReference>
<feature type="transmembrane region" description="Helical" evidence="6">
    <location>
        <begin position="41"/>
        <end position="59"/>
    </location>
</feature>
<keyword evidence="3" id="KW-0133">Cell shape</keyword>
<dbReference type="GO" id="GO:0008360">
    <property type="term" value="P:regulation of cell shape"/>
    <property type="evidence" value="ECO:0007669"/>
    <property type="project" value="UniProtKB-KW"/>
</dbReference>
<reference evidence="7 8" key="1">
    <citation type="submission" date="2014-02" db="EMBL/GenBank/DDBJ databases">
        <title>Kosmotoga genome sequencing.</title>
        <authorList>
            <person name="Pollo S.M."/>
            <person name="Charchuk R."/>
            <person name="Nesbo C.L."/>
        </authorList>
    </citation>
    <scope>NUCLEOTIDE SEQUENCE [LARGE SCALE GENOMIC DNA]</scope>
    <source>
        <strain evidence="7 8">S304</strain>
    </source>
</reference>
<dbReference type="STRING" id="1453497.AT15_08815"/>
<protein>
    <submittedName>
        <fullName evidence="7">Cell cycle protein</fullName>
    </submittedName>
</protein>